<feature type="domain" description="SLH" evidence="3">
    <location>
        <begin position="43"/>
        <end position="103"/>
    </location>
</feature>
<evidence type="ECO:0000313" key="5">
    <source>
        <dbReference type="Proteomes" id="UP000659344"/>
    </source>
</evidence>
<name>A0ABQ1YQM3_9BACL</name>
<organism evidence="4 5">
    <name type="scientific">Paenibacillus segetis</name>
    <dbReference type="NCBI Taxonomy" id="1325360"/>
    <lineage>
        <taxon>Bacteria</taxon>
        <taxon>Bacillati</taxon>
        <taxon>Bacillota</taxon>
        <taxon>Bacilli</taxon>
        <taxon>Bacillales</taxon>
        <taxon>Paenibacillaceae</taxon>
        <taxon>Paenibacillus</taxon>
    </lineage>
</organism>
<feature type="signal peptide" evidence="2">
    <location>
        <begin position="1"/>
        <end position="48"/>
    </location>
</feature>
<dbReference type="PROSITE" id="PS51272">
    <property type="entry name" value="SLH"/>
    <property type="match status" value="2"/>
</dbReference>
<feature type="chain" id="PRO_5046808025" description="SLH domain-containing protein" evidence="2">
    <location>
        <begin position="49"/>
        <end position="1208"/>
    </location>
</feature>
<comment type="caution">
    <text evidence="4">The sequence shown here is derived from an EMBL/GenBank/DDBJ whole genome shotgun (WGS) entry which is preliminary data.</text>
</comment>
<evidence type="ECO:0000313" key="4">
    <source>
        <dbReference type="EMBL" id="GGH32888.1"/>
    </source>
</evidence>
<dbReference type="Gene3D" id="2.60.40.1220">
    <property type="match status" value="5"/>
</dbReference>
<dbReference type="InterPro" id="IPR014755">
    <property type="entry name" value="Cu-Rt/internalin_Ig-like"/>
</dbReference>
<dbReference type="RefSeq" id="WP_188541373.1">
    <property type="nucleotide sequence ID" value="NZ_BMFT01000002.1"/>
</dbReference>
<gene>
    <name evidence="4" type="ORF">GCM10008013_37580</name>
</gene>
<accession>A0ABQ1YQM3</accession>
<dbReference type="InterPro" id="IPR046780">
    <property type="entry name" value="aBig_2"/>
</dbReference>
<keyword evidence="5" id="KW-1185">Reference proteome</keyword>
<dbReference type="Proteomes" id="UP000659344">
    <property type="component" value="Unassembled WGS sequence"/>
</dbReference>
<dbReference type="Pfam" id="PF00395">
    <property type="entry name" value="SLH"/>
    <property type="match status" value="1"/>
</dbReference>
<dbReference type="Pfam" id="PF20578">
    <property type="entry name" value="aBig_2"/>
    <property type="match status" value="1"/>
</dbReference>
<reference evidence="5" key="1">
    <citation type="journal article" date="2019" name="Int. J. Syst. Evol. Microbiol.">
        <title>The Global Catalogue of Microorganisms (GCM) 10K type strain sequencing project: providing services to taxonomists for standard genome sequencing and annotation.</title>
        <authorList>
            <consortium name="The Broad Institute Genomics Platform"/>
            <consortium name="The Broad Institute Genome Sequencing Center for Infectious Disease"/>
            <person name="Wu L."/>
            <person name="Ma J."/>
        </authorList>
    </citation>
    <scope>NUCLEOTIDE SEQUENCE [LARGE SCALE GENOMIC DNA]</scope>
    <source>
        <strain evidence="5">CGMCC 1.12769</strain>
    </source>
</reference>
<dbReference type="InterPro" id="IPR001119">
    <property type="entry name" value="SLH_dom"/>
</dbReference>
<protein>
    <recommendedName>
        <fullName evidence="3">SLH domain-containing protein</fullName>
    </recommendedName>
</protein>
<keyword evidence="1 2" id="KW-0732">Signal</keyword>
<sequence>MSNTSYSFKENSHMKVIQGGEKKVMKKILSVALSTAMAFSMFASVAFGADTAKLTPQQQFDVLKDAGIVTGYPDGTAGLDKFITRAELAKIIVKSINLEPITGVATYKDKNYTASHWAAPYIEAATQAGILEGKNLEKKLFDPTGNVTVQELAKVLVSALKLEVPADTNNTATEWAKGYVEAAIKAGYLDAGLNYQANATRSQVIVAAHAVYEFNNFKVVKAEASDATHVKLTLSTGEVVDVVLEKALEANKATELTYKAADGRELKYTVTWVVTTATKVEKAAASNLKEVVVTFDGEVDQESAEEVANYSLRSGKLIDSVSLSEDKLTATILLAEGSVLSNNKVEAVSVSNIKAGDKTVSVKNLEFTTVDNVLPEVSSVKSLGTKSVKVVFSEPVNGVAQSNFKIDGKEFFGKVSVSANNRTVILTPFNTSALAVGEHKINVSGVKDFAGFVSLASTTDITVVEDKDAPTITEASATLESVTLTFSEDVDYDTVKVDNVYWKSSTDKIKAVSKKQLADNKVKFTFGPARSLPTGAVSIFVEGVKDYSGNEIAKDTSVVVTPEIDQTRPVVKKVTAESATQIKIVLSKEINAASAGVVANYIVKDKDGKAIAVKDAKLDPADLEHRTVLVNLYTKLSVSGDNTLTIQNLKDNTKLQNTILDYTGKVSLADKTAPKIDSKVVNTVDKRVVVTFDKKMDVESLASYSNYLVVIDNKVQSLTSDIAEITVLQDGQSVAIKFADSIGNKVTVLGSNVGAAGKTYITELRLLNLKDTNGNVLQEFADNSNTNFVDLKTSTVTGLAENVKLVDRKTVKVKFNAGIIAAGSYAFVSNTSNPITSVDVDSTSVVTIGFANDLQTNGGDLNFAVNLAYLTTTAGGPAGAGSFNVTSANVKDEVKPSVVLTANDNLLVSGNNVVVNLSEPVKATSNEVVAAELEITRNFDQKKLKAEVDYTVTGFTAGATTSTFTIELLDSSSREIDTYYTVSIKNSKFITDVADNELADFSVPTAVVTGTAAPAGLTGVNTGFTGANSGKITGLDATKNYEIKLESAPVSAYTAVPAGTEISGLAAGTYNVRIAAIAANPATGAPAIPASAAAKVTVGTAAPSDTEALAADVTSLVTAVTTVDPAAAITANITVSTPATGANGSVITWKANALAHTATTFVTPARTASSQTVTLEATITKGTEIPVVKTFTITIPAGAAAIDITVAP</sequence>
<evidence type="ECO:0000256" key="2">
    <source>
        <dbReference type="SAM" id="SignalP"/>
    </source>
</evidence>
<dbReference type="EMBL" id="BMFT01000002">
    <property type="protein sequence ID" value="GGH32888.1"/>
    <property type="molecule type" value="Genomic_DNA"/>
</dbReference>
<evidence type="ECO:0000256" key="1">
    <source>
        <dbReference type="ARBA" id="ARBA00022729"/>
    </source>
</evidence>
<proteinExistence type="predicted"/>
<evidence type="ECO:0000259" key="3">
    <source>
        <dbReference type="PROSITE" id="PS51272"/>
    </source>
</evidence>
<feature type="domain" description="SLH" evidence="3">
    <location>
        <begin position="105"/>
        <end position="170"/>
    </location>
</feature>